<dbReference type="HOGENOM" id="CLU_042174_2_0_1"/>
<evidence type="ECO:0000256" key="3">
    <source>
        <dbReference type="ARBA" id="ARBA00022448"/>
    </source>
</evidence>
<accession>A0A098VQG6</accession>
<evidence type="ECO:0000256" key="1">
    <source>
        <dbReference type="ARBA" id="ARBA00004374"/>
    </source>
</evidence>
<keyword evidence="8" id="KW-0496">Mitochondrion</keyword>
<evidence type="ECO:0000256" key="4">
    <source>
        <dbReference type="ARBA" id="ARBA00022452"/>
    </source>
</evidence>
<evidence type="ECO:0000256" key="6">
    <source>
        <dbReference type="ARBA" id="ARBA00022787"/>
    </source>
</evidence>
<organism evidence="10 11">
    <name type="scientific">Mitosporidium daphniae</name>
    <dbReference type="NCBI Taxonomy" id="1485682"/>
    <lineage>
        <taxon>Eukaryota</taxon>
        <taxon>Fungi</taxon>
        <taxon>Fungi incertae sedis</taxon>
        <taxon>Microsporidia</taxon>
        <taxon>Mitosporidium</taxon>
    </lineage>
</organism>
<keyword evidence="5" id="KW-0812">Transmembrane</keyword>
<dbReference type="GeneID" id="25261180"/>
<dbReference type="InterPro" id="IPR037930">
    <property type="entry name" value="Tom40"/>
</dbReference>
<comment type="subcellular location">
    <subcellularLocation>
        <location evidence="1">Mitochondrion outer membrane</location>
        <topology evidence="1">Multi-pass membrane protein</topology>
    </subcellularLocation>
</comment>
<protein>
    <submittedName>
        <fullName evidence="10">Uncharacterized protein</fullName>
    </submittedName>
</protein>
<keyword evidence="7" id="KW-0653">Protein transport</keyword>
<keyword evidence="11" id="KW-1185">Reference proteome</keyword>
<dbReference type="PANTHER" id="PTHR10802">
    <property type="entry name" value="MITOCHONDRIAL IMPORT RECEPTOR SUBUNIT TOM40"/>
    <property type="match status" value="1"/>
</dbReference>
<dbReference type="InterPro" id="IPR023614">
    <property type="entry name" value="Porin_dom_sf"/>
</dbReference>
<dbReference type="RefSeq" id="XP_013236373.1">
    <property type="nucleotide sequence ID" value="XM_013380919.1"/>
</dbReference>
<reference evidence="10 11" key="1">
    <citation type="submission" date="2014-04" db="EMBL/GenBank/DDBJ databases">
        <title>A new species of microsporidia sheds light on the evolution of extreme parasitism.</title>
        <authorList>
            <person name="Haag K.L."/>
            <person name="James T.Y."/>
            <person name="Larsson R."/>
            <person name="Schaer T.M."/>
            <person name="Refardt D."/>
            <person name="Pombert J.-F."/>
            <person name="Ebert D."/>
        </authorList>
    </citation>
    <scope>NUCLEOTIDE SEQUENCE [LARGE SCALE GENOMIC DNA]</scope>
    <source>
        <strain evidence="10 11">UGP3</strain>
        <tissue evidence="10">Spores</tissue>
    </source>
</reference>
<sequence length="313" mass="34292">MSSESAHSDSRFLSFFSYLSSCISSLQQLKKELNLKQPGSFDNLGREAKNVSPTHLLFEGGKLDLGKILSNQFQVSHSFNLAAGTLPSTYHFGTVFVGKSVAHFNLIGKVQLSMSQNLTAKCQCQISSRPGYSMFQSESEYLGRDYTLNAKAINFDPTNLTGVFSLGYLQSVSKNGGLALGIEGILQRPMPEVEDAGMTFIAKYTTDAKSIFVANIQNFIGVQLSYFHRVNESIEFAADMQTILAGPQREALATVSCKMEHRQASVRASLDSQGKLGMFLEERLFGRLALLISGEIDHLKGRNKFGVGLAIES</sequence>
<evidence type="ECO:0000256" key="5">
    <source>
        <dbReference type="ARBA" id="ARBA00022692"/>
    </source>
</evidence>
<proteinExistence type="inferred from homology"/>
<dbReference type="VEuPathDB" id="MicrosporidiaDB:DI09_9p290"/>
<comment type="caution">
    <text evidence="10">The sequence shown here is derived from an EMBL/GenBank/DDBJ whole genome shotgun (WGS) entry which is preliminary data.</text>
</comment>
<dbReference type="Gene3D" id="2.40.160.10">
    <property type="entry name" value="Porin"/>
    <property type="match status" value="1"/>
</dbReference>
<dbReference type="CDD" id="cd07305">
    <property type="entry name" value="Porin3_Tom40"/>
    <property type="match status" value="1"/>
</dbReference>
<dbReference type="GO" id="GO:0008320">
    <property type="term" value="F:protein transmembrane transporter activity"/>
    <property type="evidence" value="ECO:0007669"/>
    <property type="project" value="InterPro"/>
</dbReference>
<evidence type="ECO:0000313" key="10">
    <source>
        <dbReference type="EMBL" id="KGG49946.1"/>
    </source>
</evidence>
<evidence type="ECO:0000256" key="9">
    <source>
        <dbReference type="ARBA" id="ARBA00023136"/>
    </source>
</evidence>
<comment type="similarity">
    <text evidence="2">Belongs to the Tom40 family.</text>
</comment>
<evidence type="ECO:0000256" key="7">
    <source>
        <dbReference type="ARBA" id="ARBA00022927"/>
    </source>
</evidence>
<dbReference type="Pfam" id="PF01459">
    <property type="entry name" value="Porin_3"/>
    <property type="match status" value="1"/>
</dbReference>
<dbReference type="Proteomes" id="UP000029725">
    <property type="component" value="Unassembled WGS sequence"/>
</dbReference>
<dbReference type="OrthoDB" id="19656at2759"/>
<evidence type="ECO:0000256" key="2">
    <source>
        <dbReference type="ARBA" id="ARBA00010510"/>
    </source>
</evidence>
<keyword evidence="9" id="KW-0472">Membrane</keyword>
<evidence type="ECO:0000313" key="11">
    <source>
        <dbReference type="Proteomes" id="UP000029725"/>
    </source>
</evidence>
<dbReference type="InterPro" id="IPR027246">
    <property type="entry name" value="Porin_Euk/Tom40"/>
</dbReference>
<gene>
    <name evidence="10" type="ORF">DI09_9p290</name>
</gene>
<keyword evidence="3" id="KW-0813">Transport</keyword>
<keyword evidence="6" id="KW-1000">Mitochondrion outer membrane</keyword>
<dbReference type="EMBL" id="JMKJ01000612">
    <property type="protein sequence ID" value="KGG49946.1"/>
    <property type="molecule type" value="Genomic_DNA"/>
</dbReference>
<evidence type="ECO:0000256" key="8">
    <source>
        <dbReference type="ARBA" id="ARBA00023128"/>
    </source>
</evidence>
<dbReference type="AlphaFoldDB" id="A0A098VQG6"/>
<keyword evidence="4" id="KW-1134">Transmembrane beta strand</keyword>
<name>A0A098VQG6_9MICR</name>
<dbReference type="GO" id="GO:0030150">
    <property type="term" value="P:protein import into mitochondrial matrix"/>
    <property type="evidence" value="ECO:0007669"/>
    <property type="project" value="InterPro"/>
</dbReference>
<dbReference type="GO" id="GO:0005741">
    <property type="term" value="C:mitochondrial outer membrane"/>
    <property type="evidence" value="ECO:0007669"/>
    <property type="project" value="UniProtKB-SubCell"/>
</dbReference>